<protein>
    <recommendedName>
        <fullName evidence="2">NAD-dependent epimerase/dehydratase domain-containing protein</fullName>
    </recommendedName>
</protein>
<sequence length="140" mass="16610">DLRLFSFFSRFINLDTKFLICEMVSSIMQNKKFLTDETDFYRDYIHPKDLFSYVKKCIYGNSLNGVFDVCSKKPIGKFELLNFLKEKYGLQYEINSRVKFSNPTGFKRNYYSESRKAESLGYKPEYSSIDTILDELLFII</sequence>
<proteinExistence type="predicted"/>
<dbReference type="AlphaFoldDB" id="A0A382WKV8"/>
<evidence type="ECO:0008006" key="2">
    <source>
        <dbReference type="Google" id="ProtNLM"/>
    </source>
</evidence>
<dbReference type="Gene3D" id="3.40.50.720">
    <property type="entry name" value="NAD(P)-binding Rossmann-like Domain"/>
    <property type="match status" value="1"/>
</dbReference>
<accession>A0A382WKV8</accession>
<gene>
    <name evidence="1" type="ORF">METZ01_LOCUS412104</name>
</gene>
<dbReference type="EMBL" id="UINC01160541">
    <property type="protein sequence ID" value="SVD59250.1"/>
    <property type="molecule type" value="Genomic_DNA"/>
</dbReference>
<evidence type="ECO:0000313" key="1">
    <source>
        <dbReference type="EMBL" id="SVD59250.1"/>
    </source>
</evidence>
<name>A0A382WKV8_9ZZZZ</name>
<dbReference type="SUPFAM" id="SSF51735">
    <property type="entry name" value="NAD(P)-binding Rossmann-fold domains"/>
    <property type="match status" value="1"/>
</dbReference>
<reference evidence="1" key="1">
    <citation type="submission" date="2018-05" db="EMBL/GenBank/DDBJ databases">
        <authorList>
            <person name="Lanie J.A."/>
            <person name="Ng W.-L."/>
            <person name="Kazmierczak K.M."/>
            <person name="Andrzejewski T.M."/>
            <person name="Davidsen T.M."/>
            <person name="Wayne K.J."/>
            <person name="Tettelin H."/>
            <person name="Glass J.I."/>
            <person name="Rusch D."/>
            <person name="Podicherti R."/>
            <person name="Tsui H.-C.T."/>
            <person name="Winkler M.E."/>
        </authorList>
    </citation>
    <scope>NUCLEOTIDE SEQUENCE</scope>
</reference>
<organism evidence="1">
    <name type="scientific">marine metagenome</name>
    <dbReference type="NCBI Taxonomy" id="408172"/>
    <lineage>
        <taxon>unclassified sequences</taxon>
        <taxon>metagenomes</taxon>
        <taxon>ecological metagenomes</taxon>
    </lineage>
</organism>
<dbReference type="Gene3D" id="3.90.25.10">
    <property type="entry name" value="UDP-galactose 4-epimerase, domain 1"/>
    <property type="match status" value="1"/>
</dbReference>
<dbReference type="InterPro" id="IPR036291">
    <property type="entry name" value="NAD(P)-bd_dom_sf"/>
</dbReference>
<feature type="non-terminal residue" evidence="1">
    <location>
        <position position="1"/>
    </location>
</feature>